<protein>
    <submittedName>
        <fullName evidence="3">Uncharacterized protein</fullName>
    </submittedName>
</protein>
<accession>A0A1M6MBW0</accession>
<dbReference type="Pfam" id="PF23917">
    <property type="entry name" value="DUF7256"/>
    <property type="match status" value="1"/>
</dbReference>
<name>A0A1M6MBW0_9BRAD</name>
<dbReference type="Pfam" id="PF21832">
    <property type="entry name" value="DUF6892"/>
    <property type="match status" value="1"/>
</dbReference>
<dbReference type="Gene3D" id="3.80.10.10">
    <property type="entry name" value="Ribonuclease Inhibitor"/>
    <property type="match status" value="1"/>
</dbReference>
<reference evidence="3 4" key="1">
    <citation type="submission" date="2016-11" db="EMBL/GenBank/DDBJ databases">
        <authorList>
            <person name="Jaros S."/>
            <person name="Januszkiewicz K."/>
            <person name="Wedrychowicz H."/>
        </authorList>
    </citation>
    <scope>NUCLEOTIDE SEQUENCE [LARGE SCALE GENOMIC DNA]</scope>
    <source>
        <strain evidence="3 4">GAS499</strain>
    </source>
</reference>
<gene>
    <name evidence="3" type="ORF">SAMN05444159_1559</name>
</gene>
<evidence type="ECO:0000259" key="2">
    <source>
        <dbReference type="Pfam" id="PF23917"/>
    </source>
</evidence>
<dbReference type="AlphaFoldDB" id="A0A1M6MBW0"/>
<sequence>MATNTTPTDPVPLSKLRPGMPLATLIAAYGENWPQKPQSNTFFFDEPMGFLVHIDVDGVIGAVTFAKSFPLPVEIGGLKRGMSMAQALAARPDLTDAGVAPRSAVRLLRLMLPDGVQFEGRFLEDQMIAMELSRPGAVYERKLSYPPAAGKPGAPFADPNFKLVVLDALASSGAIQLGPRDRLARHLLDPSYNEARDGYDLLKPVYAYLVRYPLVVADLAAVEELVFDGGNDIYAYAFPFWDGETDAFDVYSLEGIELLANLRRIEVISLLLDTDLSRLSGLQQLEHVGLGHGPYQNGDSLLQLPKLKTVSCGRDAFSDPSLVPTLGARGVSVRLF</sequence>
<dbReference type="InterPro" id="IPR055680">
    <property type="entry name" value="DUF7256"/>
</dbReference>
<evidence type="ECO:0000313" key="4">
    <source>
        <dbReference type="Proteomes" id="UP000189935"/>
    </source>
</evidence>
<dbReference type="Proteomes" id="UP000189935">
    <property type="component" value="Chromosome I"/>
</dbReference>
<dbReference type="EMBL" id="LT670844">
    <property type="protein sequence ID" value="SHJ80934.1"/>
    <property type="molecule type" value="Genomic_DNA"/>
</dbReference>
<evidence type="ECO:0000259" key="1">
    <source>
        <dbReference type="Pfam" id="PF21832"/>
    </source>
</evidence>
<proteinExistence type="predicted"/>
<dbReference type="InterPro" id="IPR054187">
    <property type="entry name" value="DUF6892"/>
</dbReference>
<dbReference type="InterPro" id="IPR032675">
    <property type="entry name" value="LRR_dom_sf"/>
</dbReference>
<feature type="domain" description="DUF6892" evidence="1">
    <location>
        <begin position="154"/>
        <end position="333"/>
    </location>
</feature>
<feature type="domain" description="DUF7256" evidence="2">
    <location>
        <begin position="10"/>
        <end position="140"/>
    </location>
</feature>
<evidence type="ECO:0000313" key="3">
    <source>
        <dbReference type="EMBL" id="SHJ80934.1"/>
    </source>
</evidence>
<dbReference type="RefSeq" id="WP_079537645.1">
    <property type="nucleotide sequence ID" value="NZ_LT670844.1"/>
</dbReference>
<organism evidence="3 4">
    <name type="scientific">Bradyrhizobium lablabi</name>
    <dbReference type="NCBI Taxonomy" id="722472"/>
    <lineage>
        <taxon>Bacteria</taxon>
        <taxon>Pseudomonadati</taxon>
        <taxon>Pseudomonadota</taxon>
        <taxon>Alphaproteobacteria</taxon>
        <taxon>Hyphomicrobiales</taxon>
        <taxon>Nitrobacteraceae</taxon>
        <taxon>Bradyrhizobium</taxon>
    </lineage>
</organism>
<dbReference type="OrthoDB" id="8606752at2"/>